<name>A0A8H5CAT3_9AGAR</name>
<sequence length="92" mass="10289">MTFFPFSLSYLIMTPGRVRLPGEPGKRSTPPASPSSQRSHRWSTEFSTKARARAVSFNRRLSSGPSKVSRAPSEFDCLIDEDPEFDLVPTRA</sequence>
<reference evidence="1 2" key="1">
    <citation type="journal article" date="2020" name="ISME J.">
        <title>Uncovering the hidden diversity of litter-decomposition mechanisms in mushroom-forming fungi.</title>
        <authorList>
            <person name="Floudas D."/>
            <person name="Bentzer J."/>
            <person name="Ahren D."/>
            <person name="Johansson T."/>
            <person name="Persson P."/>
            <person name="Tunlid A."/>
        </authorList>
    </citation>
    <scope>NUCLEOTIDE SEQUENCE [LARGE SCALE GENOMIC DNA]</scope>
    <source>
        <strain evidence="1 2">CBS 175.51</strain>
    </source>
</reference>
<dbReference type="AlphaFoldDB" id="A0A8H5CAT3"/>
<dbReference type="EMBL" id="JAACJK010000014">
    <property type="protein sequence ID" value="KAF5338402.1"/>
    <property type="molecule type" value="Genomic_DNA"/>
</dbReference>
<keyword evidence="2" id="KW-1185">Reference proteome</keyword>
<protein>
    <submittedName>
        <fullName evidence="1">Uncharacterized protein</fullName>
    </submittedName>
</protein>
<comment type="caution">
    <text evidence="1">The sequence shown here is derived from an EMBL/GenBank/DDBJ whole genome shotgun (WGS) entry which is preliminary data.</text>
</comment>
<organism evidence="1 2">
    <name type="scientific">Ephemerocybe angulata</name>
    <dbReference type="NCBI Taxonomy" id="980116"/>
    <lineage>
        <taxon>Eukaryota</taxon>
        <taxon>Fungi</taxon>
        <taxon>Dikarya</taxon>
        <taxon>Basidiomycota</taxon>
        <taxon>Agaricomycotina</taxon>
        <taxon>Agaricomycetes</taxon>
        <taxon>Agaricomycetidae</taxon>
        <taxon>Agaricales</taxon>
        <taxon>Agaricineae</taxon>
        <taxon>Psathyrellaceae</taxon>
        <taxon>Ephemerocybe</taxon>
    </lineage>
</organism>
<gene>
    <name evidence="1" type="ORF">D9611_012497</name>
</gene>
<evidence type="ECO:0000313" key="1">
    <source>
        <dbReference type="EMBL" id="KAF5338402.1"/>
    </source>
</evidence>
<evidence type="ECO:0000313" key="2">
    <source>
        <dbReference type="Proteomes" id="UP000541558"/>
    </source>
</evidence>
<accession>A0A8H5CAT3</accession>
<dbReference type="OrthoDB" id="2935627at2759"/>
<proteinExistence type="predicted"/>
<dbReference type="Proteomes" id="UP000541558">
    <property type="component" value="Unassembled WGS sequence"/>
</dbReference>